<gene>
    <name evidence="3" type="ORF">MNBD_ALPHA08-215</name>
</gene>
<dbReference type="PROSITE" id="PS00061">
    <property type="entry name" value="ADH_SHORT"/>
    <property type="match status" value="1"/>
</dbReference>
<protein>
    <submittedName>
        <fullName evidence="3">Oxidoreductase, short-chain dehydrogenase/reductase family</fullName>
    </submittedName>
</protein>
<dbReference type="Gene3D" id="3.40.50.720">
    <property type="entry name" value="NAD(P)-binding Rossmann-like Domain"/>
    <property type="match status" value="1"/>
</dbReference>
<evidence type="ECO:0000313" key="3">
    <source>
        <dbReference type="EMBL" id="VAV87051.1"/>
    </source>
</evidence>
<reference evidence="3" key="1">
    <citation type="submission" date="2018-06" db="EMBL/GenBank/DDBJ databases">
        <authorList>
            <person name="Zhirakovskaya E."/>
        </authorList>
    </citation>
    <scope>NUCLEOTIDE SEQUENCE</scope>
</reference>
<sequence>MTKKLEGKVALVTGASRGIGYAIAKMLAGHGAHIIAVARTVGGLEDLDDEIKALGSSATLVPLDLTDYDGIDRMGEAIFKRFDHLDILIGNAGMLGILSPLGHIEPKVWDDVMALNVTANWRLIRSFDPLLKRARKGRAVFISSGCAHDFSAYWGVYSTSKAALEALVKTYAAECASNDVNINLFSPGPVATALRAKAMPGEDSSTIPSTTEVANAMLEMCLPEMQVNGEVFDFADGKISQR</sequence>
<comment type="similarity">
    <text evidence="1">Belongs to the short-chain dehydrogenases/reductases (SDR) family.</text>
</comment>
<dbReference type="AlphaFoldDB" id="A0A3B0R4I7"/>
<dbReference type="InterPro" id="IPR002347">
    <property type="entry name" value="SDR_fam"/>
</dbReference>
<dbReference type="EMBL" id="UOEC01000021">
    <property type="protein sequence ID" value="VAV87051.1"/>
    <property type="molecule type" value="Genomic_DNA"/>
</dbReference>
<evidence type="ECO:0000256" key="2">
    <source>
        <dbReference type="ARBA" id="ARBA00023002"/>
    </source>
</evidence>
<dbReference type="InterPro" id="IPR020904">
    <property type="entry name" value="Sc_DH/Rdtase_CS"/>
</dbReference>
<dbReference type="Pfam" id="PF00106">
    <property type="entry name" value="adh_short"/>
    <property type="match status" value="1"/>
</dbReference>
<dbReference type="PRINTS" id="PR00081">
    <property type="entry name" value="GDHRDH"/>
</dbReference>
<dbReference type="GO" id="GO:0016491">
    <property type="term" value="F:oxidoreductase activity"/>
    <property type="evidence" value="ECO:0007669"/>
    <property type="project" value="UniProtKB-KW"/>
</dbReference>
<keyword evidence="2" id="KW-0560">Oxidoreductase</keyword>
<dbReference type="SUPFAM" id="SSF51735">
    <property type="entry name" value="NAD(P)-binding Rossmann-fold domains"/>
    <property type="match status" value="1"/>
</dbReference>
<dbReference type="PANTHER" id="PTHR44196:SF1">
    <property type="entry name" value="DEHYDROGENASE_REDUCTASE SDR FAMILY MEMBER 7B"/>
    <property type="match status" value="1"/>
</dbReference>
<proteinExistence type="inferred from homology"/>
<dbReference type="GO" id="GO:0016020">
    <property type="term" value="C:membrane"/>
    <property type="evidence" value="ECO:0007669"/>
    <property type="project" value="TreeGrafter"/>
</dbReference>
<dbReference type="PRINTS" id="PR00080">
    <property type="entry name" value="SDRFAMILY"/>
</dbReference>
<dbReference type="PANTHER" id="PTHR44196">
    <property type="entry name" value="DEHYDROGENASE/REDUCTASE SDR FAMILY MEMBER 7B"/>
    <property type="match status" value="1"/>
</dbReference>
<dbReference type="InterPro" id="IPR036291">
    <property type="entry name" value="NAD(P)-bd_dom_sf"/>
</dbReference>
<name>A0A3B0R4I7_9ZZZZ</name>
<evidence type="ECO:0000256" key="1">
    <source>
        <dbReference type="ARBA" id="ARBA00006484"/>
    </source>
</evidence>
<accession>A0A3B0R4I7</accession>
<dbReference type="CDD" id="cd05233">
    <property type="entry name" value="SDR_c"/>
    <property type="match status" value="1"/>
</dbReference>
<organism evidence="3">
    <name type="scientific">hydrothermal vent metagenome</name>
    <dbReference type="NCBI Taxonomy" id="652676"/>
    <lineage>
        <taxon>unclassified sequences</taxon>
        <taxon>metagenomes</taxon>
        <taxon>ecological metagenomes</taxon>
    </lineage>
</organism>